<comment type="similarity">
    <text evidence="5">Belongs to the TAF10 family.</text>
</comment>
<dbReference type="AlphaFoldDB" id="A0A196SNY7"/>
<dbReference type="GO" id="GO:1990841">
    <property type="term" value="F:promoter-specific chromatin binding"/>
    <property type="evidence" value="ECO:0007669"/>
    <property type="project" value="TreeGrafter"/>
</dbReference>
<keyword evidence="3" id="KW-0804">Transcription</keyword>
<keyword evidence="7" id="KW-1185">Reference proteome</keyword>
<accession>A0A196SNY7</accession>
<proteinExistence type="inferred from homology"/>
<organism evidence="6 7">
    <name type="scientific">Blastocystis sp. subtype 1 (strain ATCC 50177 / NandII)</name>
    <dbReference type="NCBI Taxonomy" id="478820"/>
    <lineage>
        <taxon>Eukaryota</taxon>
        <taxon>Sar</taxon>
        <taxon>Stramenopiles</taxon>
        <taxon>Bigyra</taxon>
        <taxon>Opalozoa</taxon>
        <taxon>Opalinata</taxon>
        <taxon>Blastocystidae</taxon>
        <taxon>Blastocystis</taxon>
    </lineage>
</organism>
<dbReference type="PRINTS" id="PR01443">
    <property type="entry name" value="TFIID30KDSUB"/>
</dbReference>
<evidence type="ECO:0000256" key="4">
    <source>
        <dbReference type="ARBA" id="ARBA00023242"/>
    </source>
</evidence>
<name>A0A196SNY7_BLAHN</name>
<dbReference type="PANTHER" id="PTHR21242">
    <property type="entry name" value="TRANSCRIPTION INITIATION FACTOR TFIID SUBUNIT 10"/>
    <property type="match status" value="1"/>
</dbReference>
<reference evidence="6 7" key="1">
    <citation type="submission" date="2016-05" db="EMBL/GenBank/DDBJ databases">
        <title>Nuclear genome of Blastocystis sp. subtype 1 NandII.</title>
        <authorList>
            <person name="Gentekaki E."/>
            <person name="Curtis B."/>
            <person name="Stairs C."/>
            <person name="Eme L."/>
            <person name="Herman E."/>
            <person name="Klimes V."/>
            <person name="Arias M.C."/>
            <person name="Elias M."/>
            <person name="Hilliou F."/>
            <person name="Klute M."/>
            <person name="Malik S.-B."/>
            <person name="Pightling A."/>
            <person name="Rachubinski R."/>
            <person name="Salas D."/>
            <person name="Schlacht A."/>
            <person name="Suga H."/>
            <person name="Archibald J."/>
            <person name="Ball S.G."/>
            <person name="Clark G."/>
            <person name="Dacks J."/>
            <person name="Van Der Giezen M."/>
            <person name="Tsaousis A."/>
            <person name="Roger A."/>
        </authorList>
    </citation>
    <scope>NUCLEOTIDE SEQUENCE [LARGE SCALE GENOMIC DNA]</scope>
    <source>
        <strain evidence="7">ATCC 50177 / NandII</strain>
    </source>
</reference>
<dbReference type="GO" id="GO:0000124">
    <property type="term" value="C:SAGA complex"/>
    <property type="evidence" value="ECO:0007669"/>
    <property type="project" value="TreeGrafter"/>
</dbReference>
<comment type="subcellular location">
    <subcellularLocation>
        <location evidence="1">Nucleus</location>
    </subcellularLocation>
</comment>
<dbReference type="OrthoDB" id="154356at2759"/>
<dbReference type="EMBL" id="LXWW01000025">
    <property type="protein sequence ID" value="OAO17544.1"/>
    <property type="molecule type" value="Genomic_DNA"/>
</dbReference>
<sequence length="116" mass="13333">MQRNDSGSVFQPEEVKELIKALKEYTPTIPDEITKYLLQTSGCNIEDETSIRLVSLATQRYISEIISVARNYNKMRRESEKTNDPDTEKNQALLLKDLQNALHDLGINNQGKNMYL</sequence>
<dbReference type="PANTHER" id="PTHR21242:SF0">
    <property type="entry name" value="TRANSCRIPTION INITIATION FACTOR TFIID SUBUNIT 10"/>
    <property type="match status" value="1"/>
</dbReference>
<evidence type="ECO:0000256" key="2">
    <source>
        <dbReference type="ARBA" id="ARBA00023015"/>
    </source>
</evidence>
<dbReference type="GO" id="GO:0016251">
    <property type="term" value="F:RNA polymerase II general transcription initiation factor activity"/>
    <property type="evidence" value="ECO:0007669"/>
    <property type="project" value="TreeGrafter"/>
</dbReference>
<evidence type="ECO:0000313" key="7">
    <source>
        <dbReference type="Proteomes" id="UP000078348"/>
    </source>
</evidence>
<comment type="caution">
    <text evidence="6">The sequence shown here is derived from an EMBL/GenBank/DDBJ whole genome shotgun (WGS) entry which is preliminary data.</text>
</comment>
<evidence type="ECO:0000256" key="3">
    <source>
        <dbReference type="ARBA" id="ARBA00023163"/>
    </source>
</evidence>
<evidence type="ECO:0000313" key="6">
    <source>
        <dbReference type="EMBL" id="OAO17544.1"/>
    </source>
</evidence>
<dbReference type="GO" id="GO:0005669">
    <property type="term" value="C:transcription factor TFIID complex"/>
    <property type="evidence" value="ECO:0007669"/>
    <property type="project" value="TreeGrafter"/>
</dbReference>
<gene>
    <name evidence="6" type="ORF">AV274_0683</name>
</gene>
<dbReference type="Pfam" id="PF03540">
    <property type="entry name" value="TAF10"/>
    <property type="match status" value="1"/>
</dbReference>
<dbReference type="CDD" id="cd07982">
    <property type="entry name" value="HFD_TAF10"/>
    <property type="match status" value="1"/>
</dbReference>
<dbReference type="STRING" id="478820.A0A196SNY7"/>
<evidence type="ECO:0000256" key="1">
    <source>
        <dbReference type="ARBA" id="ARBA00004123"/>
    </source>
</evidence>
<dbReference type="InterPro" id="IPR003923">
    <property type="entry name" value="TAF10"/>
</dbReference>
<evidence type="ECO:0000256" key="5">
    <source>
        <dbReference type="ARBA" id="ARBA00025730"/>
    </source>
</evidence>
<keyword evidence="2" id="KW-0805">Transcription regulation</keyword>
<dbReference type="Proteomes" id="UP000078348">
    <property type="component" value="Unassembled WGS sequence"/>
</dbReference>
<dbReference type="GO" id="GO:0006367">
    <property type="term" value="P:transcription initiation at RNA polymerase II promoter"/>
    <property type="evidence" value="ECO:0007669"/>
    <property type="project" value="TreeGrafter"/>
</dbReference>
<protein>
    <submittedName>
        <fullName evidence="6">TATA Binding Protein Associated Factor 10</fullName>
    </submittedName>
</protein>
<keyword evidence="4" id="KW-0539">Nucleus</keyword>